<dbReference type="Proteomes" id="UP000272117">
    <property type="component" value="Unassembled WGS sequence"/>
</dbReference>
<organism evidence="8 9">
    <name type="scientific">Rufibacter latericius</name>
    <dbReference type="NCBI Taxonomy" id="2487040"/>
    <lineage>
        <taxon>Bacteria</taxon>
        <taxon>Pseudomonadati</taxon>
        <taxon>Bacteroidota</taxon>
        <taxon>Cytophagia</taxon>
        <taxon>Cytophagales</taxon>
        <taxon>Hymenobacteraceae</taxon>
        <taxon>Rufibacter</taxon>
    </lineage>
</organism>
<evidence type="ECO:0000256" key="6">
    <source>
        <dbReference type="RuleBase" id="RU364052"/>
    </source>
</evidence>
<comment type="catalytic activity">
    <reaction evidence="6">
        <text>coproporphyrinogen III + 3 O2 = coproporphyrin III + 3 H2O2</text>
        <dbReference type="Rhea" id="RHEA:43436"/>
        <dbReference type="ChEBI" id="CHEBI:15379"/>
        <dbReference type="ChEBI" id="CHEBI:16240"/>
        <dbReference type="ChEBI" id="CHEBI:57309"/>
        <dbReference type="ChEBI" id="CHEBI:131725"/>
        <dbReference type="EC" id="1.3.3.15"/>
    </reaction>
</comment>
<evidence type="ECO:0000313" key="9">
    <source>
        <dbReference type="Proteomes" id="UP000272117"/>
    </source>
</evidence>
<keyword evidence="6" id="KW-0963">Cytoplasm</keyword>
<keyword evidence="3 6" id="KW-0274">FAD</keyword>
<keyword evidence="5 6" id="KW-0350">Heme biosynthesis</keyword>
<evidence type="ECO:0000256" key="4">
    <source>
        <dbReference type="ARBA" id="ARBA00023002"/>
    </source>
</evidence>
<dbReference type="GO" id="GO:0006783">
    <property type="term" value="P:heme biosynthetic process"/>
    <property type="evidence" value="ECO:0007669"/>
    <property type="project" value="UniProtKB-UniRule"/>
</dbReference>
<dbReference type="EC" id="1.3.3.15" evidence="6"/>
<keyword evidence="4 6" id="KW-0560">Oxidoreductase</keyword>
<evidence type="ECO:0000256" key="3">
    <source>
        <dbReference type="ARBA" id="ARBA00022827"/>
    </source>
</evidence>
<dbReference type="OrthoDB" id="9805195at2"/>
<dbReference type="Pfam" id="PF01593">
    <property type="entry name" value="Amino_oxidase"/>
    <property type="match status" value="1"/>
</dbReference>
<name>A0A3M9MWS1_9BACT</name>
<dbReference type="UniPathway" id="UPA00252"/>
<comment type="subcellular location">
    <subcellularLocation>
        <location evidence="6">Cytoplasm</location>
    </subcellularLocation>
</comment>
<dbReference type="AlphaFoldDB" id="A0A3M9MWS1"/>
<protein>
    <recommendedName>
        <fullName evidence="6">Coproporphyrinogen III oxidase</fullName>
        <ecNumber evidence="6">1.3.3.15</ecNumber>
    </recommendedName>
</protein>
<evidence type="ECO:0000259" key="7">
    <source>
        <dbReference type="Pfam" id="PF01593"/>
    </source>
</evidence>
<dbReference type="GO" id="GO:0005737">
    <property type="term" value="C:cytoplasm"/>
    <property type="evidence" value="ECO:0007669"/>
    <property type="project" value="UniProtKB-SubCell"/>
</dbReference>
<dbReference type="Gene3D" id="1.10.3110.10">
    <property type="entry name" value="protoporphyrinogen ix oxidase, domain 3"/>
    <property type="match status" value="1"/>
</dbReference>
<accession>A0A3M9MWS1</accession>
<keyword evidence="9" id="KW-1185">Reference proteome</keyword>
<dbReference type="RefSeq" id="WP_123126392.1">
    <property type="nucleotide sequence ID" value="NZ_RJJD01000003.1"/>
</dbReference>
<evidence type="ECO:0000313" key="8">
    <source>
        <dbReference type="EMBL" id="RNI29333.1"/>
    </source>
</evidence>
<comment type="pathway">
    <text evidence="6">Porphyrin-containing compound metabolism; protoheme biosynthesis.</text>
</comment>
<dbReference type="PANTHER" id="PTHR42923">
    <property type="entry name" value="PROTOPORPHYRINOGEN OXIDASE"/>
    <property type="match status" value="1"/>
</dbReference>
<comment type="cofactor">
    <cofactor evidence="1 6">
        <name>FAD</name>
        <dbReference type="ChEBI" id="CHEBI:57692"/>
    </cofactor>
</comment>
<comment type="similarity">
    <text evidence="6">Belongs to the protoporphyrinogen/coproporphyrinogen oxidase family. Coproporphyrinogen III oxidase subfamily.</text>
</comment>
<feature type="domain" description="Amine oxidase" evidence="7">
    <location>
        <begin position="10"/>
        <end position="438"/>
    </location>
</feature>
<dbReference type="PANTHER" id="PTHR42923:SF3">
    <property type="entry name" value="PROTOPORPHYRINOGEN OXIDASE"/>
    <property type="match status" value="1"/>
</dbReference>
<dbReference type="InterPro" id="IPR002937">
    <property type="entry name" value="Amino_oxidase"/>
</dbReference>
<evidence type="ECO:0000256" key="1">
    <source>
        <dbReference type="ARBA" id="ARBA00001974"/>
    </source>
</evidence>
<dbReference type="GO" id="GO:0004729">
    <property type="term" value="F:oxygen-dependent protoporphyrinogen oxidase activity"/>
    <property type="evidence" value="ECO:0007669"/>
    <property type="project" value="UniProtKB-UniRule"/>
</dbReference>
<dbReference type="SUPFAM" id="SSF51905">
    <property type="entry name" value="FAD/NAD(P)-binding domain"/>
    <property type="match status" value="1"/>
</dbReference>
<dbReference type="SUPFAM" id="SSF54373">
    <property type="entry name" value="FAD-linked reductases, C-terminal domain"/>
    <property type="match status" value="1"/>
</dbReference>
<dbReference type="NCBIfam" id="TIGR00562">
    <property type="entry name" value="proto_IX_ox"/>
    <property type="match status" value="1"/>
</dbReference>
<sequence>MRVAIIGAGISGLALAYYLQKLGVRYDLFESEPQVGGVIKSVQQGAYQLELGPHSLQLNEELQELLQELKLEDEVIRPATKTQDRYIRKDGEYYCLPSSPRRLLLDSFFHWRTKLKITQEYKLPPQEVPEETISNFFKRRFGQEVVDYLVQPMVAGIYGGDPDKLLLEKTFPALKEMERTHGSVLKGLDLLQNDKPSKTLISLLKGLQSLPEAIASKLVSLHVDHKVEMIHRAKGKYLLSIQHDVEGLADEEFDAVVIALPAHAAAELLDYTTPGLAAALHNVSYAPLTVVHTAYRKHAIGFPLDGFGAMHPRKEQPFSCGTVWSSALFPRICPDDEVLFSSFVGGSQSSEFSHLPAAEILLRVHEELTQNYDISANLPVFQHLHRWPAALPQADMFITDVHQLAQMMEEDHLYSCTNWVAGPSIPDCVRYAKHLAQKIFSQRPSLQ</sequence>
<keyword evidence="2 6" id="KW-0285">Flavoprotein</keyword>
<evidence type="ECO:0000256" key="2">
    <source>
        <dbReference type="ARBA" id="ARBA00022630"/>
    </source>
</evidence>
<reference evidence="8 9" key="1">
    <citation type="submission" date="2018-11" db="EMBL/GenBank/DDBJ databases">
        <title>Rufibacter latericius sp. nov., isolated from water in Baiyang Lake.</title>
        <authorList>
            <person name="Yang Y."/>
        </authorList>
    </citation>
    <scope>NUCLEOTIDE SEQUENCE [LARGE SCALE GENOMIC DNA]</scope>
    <source>
        <strain evidence="8 9">R-22-1c-1</strain>
    </source>
</reference>
<dbReference type="PRINTS" id="PR00419">
    <property type="entry name" value="ADXRDTASE"/>
</dbReference>
<dbReference type="InterPro" id="IPR050464">
    <property type="entry name" value="Zeta_carotene_desat/Oxidored"/>
</dbReference>
<dbReference type="InterPro" id="IPR036188">
    <property type="entry name" value="FAD/NAD-bd_sf"/>
</dbReference>
<comment type="function">
    <text evidence="6">Involved in coproporphyrin-dependent heme b biosynthesis. Catalyzes the oxidation of coproporphyrinogen III to coproporphyrin III.</text>
</comment>
<dbReference type="Gene3D" id="3.50.50.60">
    <property type="entry name" value="FAD/NAD(P)-binding domain"/>
    <property type="match status" value="1"/>
</dbReference>
<dbReference type="InterPro" id="IPR004572">
    <property type="entry name" value="Protoporphyrinogen_oxidase"/>
</dbReference>
<proteinExistence type="inferred from homology"/>
<comment type="caution">
    <text evidence="8">The sequence shown here is derived from an EMBL/GenBank/DDBJ whole genome shotgun (WGS) entry which is preliminary data.</text>
</comment>
<dbReference type="EMBL" id="RJJD01000003">
    <property type="protein sequence ID" value="RNI29333.1"/>
    <property type="molecule type" value="Genomic_DNA"/>
</dbReference>
<gene>
    <name evidence="8" type="primary">hemG</name>
    <name evidence="8" type="ORF">EFB08_07910</name>
</gene>
<evidence type="ECO:0000256" key="5">
    <source>
        <dbReference type="ARBA" id="ARBA00023133"/>
    </source>
</evidence>
<dbReference type="Gene3D" id="3.90.660.20">
    <property type="entry name" value="Protoporphyrinogen oxidase, mitochondrial, domain 2"/>
    <property type="match status" value="1"/>
</dbReference>